<dbReference type="EMBL" id="CP017174">
    <property type="protein sequence ID" value="QDE71628.1"/>
    <property type="molecule type" value="Genomic_DNA"/>
</dbReference>
<name>A0AAE6G648_MYXXA</name>
<proteinExistence type="predicted"/>
<evidence type="ECO:0000313" key="2">
    <source>
        <dbReference type="Proteomes" id="UP000320179"/>
    </source>
</evidence>
<dbReference type="AlphaFoldDB" id="A0AAE6G648"/>
<reference evidence="1 2" key="1">
    <citation type="journal article" date="2019" name="Science">
        <title>Social genes are selection hotspots in kin groups of a soil microbe.</title>
        <authorList>
            <person name="Wielgoss S."/>
            <person name="Wolfensberger R."/>
            <person name="Sun L."/>
            <person name="Fiegna F."/>
            <person name="Velicer G.J."/>
        </authorList>
    </citation>
    <scope>NUCLEOTIDE SEQUENCE [LARGE SCALE GENOMIC DNA]</scope>
    <source>
        <strain evidence="1 2">MC3.5.9c15</strain>
    </source>
</reference>
<gene>
    <name evidence="1" type="ORF">BHS09_34145</name>
</gene>
<dbReference type="Proteomes" id="UP000320179">
    <property type="component" value="Chromosome"/>
</dbReference>
<dbReference type="RefSeq" id="WP_237080017.1">
    <property type="nucleotide sequence ID" value="NZ_CP017173.1"/>
</dbReference>
<evidence type="ECO:0000313" key="1">
    <source>
        <dbReference type="EMBL" id="QDE71628.1"/>
    </source>
</evidence>
<accession>A0AAE6G648</accession>
<organism evidence="1 2">
    <name type="scientific">Myxococcus xanthus</name>
    <dbReference type="NCBI Taxonomy" id="34"/>
    <lineage>
        <taxon>Bacteria</taxon>
        <taxon>Pseudomonadati</taxon>
        <taxon>Myxococcota</taxon>
        <taxon>Myxococcia</taxon>
        <taxon>Myxococcales</taxon>
        <taxon>Cystobacterineae</taxon>
        <taxon>Myxococcaceae</taxon>
        <taxon>Myxococcus</taxon>
    </lineage>
</organism>
<dbReference type="Gene3D" id="3.40.50.1820">
    <property type="entry name" value="alpha/beta hydrolase"/>
    <property type="match status" value="1"/>
</dbReference>
<sequence length="93" mass="9569">MSGAGVFNHATRFPSKLAAVVPVRNAGYGSTAAEALALVQADLPIWGSHGLLDSTIFYTASSAWFTHLEHPTGGTSSVPEGRTAMHFSAAPAA</sequence>
<dbReference type="InterPro" id="IPR029058">
    <property type="entry name" value="AB_hydrolase_fold"/>
</dbReference>
<protein>
    <submittedName>
        <fullName evidence="1">Uncharacterized protein</fullName>
    </submittedName>
</protein>